<feature type="region of interest" description="Disordered" evidence="1">
    <location>
        <begin position="1"/>
        <end position="22"/>
    </location>
</feature>
<organism evidence="2">
    <name type="scientific">Prunus dulcis</name>
    <name type="common">Almond</name>
    <name type="synonym">Amygdalus dulcis</name>
    <dbReference type="NCBI Taxonomy" id="3755"/>
    <lineage>
        <taxon>Eukaryota</taxon>
        <taxon>Viridiplantae</taxon>
        <taxon>Streptophyta</taxon>
        <taxon>Embryophyta</taxon>
        <taxon>Tracheophyta</taxon>
        <taxon>Spermatophyta</taxon>
        <taxon>Magnoliopsida</taxon>
        <taxon>eudicotyledons</taxon>
        <taxon>Gunneridae</taxon>
        <taxon>Pentapetalae</taxon>
        <taxon>rosids</taxon>
        <taxon>fabids</taxon>
        <taxon>Rosales</taxon>
        <taxon>Rosaceae</taxon>
        <taxon>Amygdaloideae</taxon>
        <taxon>Amygdaleae</taxon>
        <taxon>Prunus</taxon>
    </lineage>
</organism>
<protein>
    <submittedName>
        <fullName evidence="2">Plant U-box 24</fullName>
    </submittedName>
</protein>
<dbReference type="EMBL" id="AP021416">
    <property type="protein sequence ID" value="BBN69651.1"/>
    <property type="molecule type" value="Genomic_DNA"/>
</dbReference>
<feature type="compositionally biased region" description="Basic and acidic residues" evidence="1">
    <location>
        <begin position="11"/>
        <end position="22"/>
    </location>
</feature>
<evidence type="ECO:0000256" key="1">
    <source>
        <dbReference type="SAM" id="MobiDB-lite"/>
    </source>
</evidence>
<accession>A0A5H2Y274</accession>
<proteinExistence type="predicted"/>
<feature type="non-terminal residue" evidence="2">
    <location>
        <position position="103"/>
    </location>
</feature>
<dbReference type="AlphaFoldDB" id="A0A5H2Y274"/>
<sequence length="103" mass="11465">MNPLPVLNFRRTSDGENSPSDHHLRRRFLQKLPLFLLYPAHPFSPIENPANGGGDDVKTSETADVAGDVSGHLELRRHLEQELSDCKMEVVGPVGPVDPNWEV</sequence>
<evidence type="ECO:0000313" key="2">
    <source>
        <dbReference type="EMBL" id="BBN69651.1"/>
    </source>
</evidence>
<name>A0A5H2Y274_PRUDU</name>
<reference evidence="2" key="1">
    <citation type="journal article" date="2019" name="Science">
        <title>Mutation of a bHLH transcription factor allowed almond domestication.</title>
        <authorList>
            <person name="Sanchez-Perez R."/>
            <person name="Pavan S."/>
            <person name="Mazzeo R."/>
            <person name="Moldovan C."/>
            <person name="Aiese Cigliano R."/>
            <person name="Del Cueto J."/>
            <person name="Ricciardi F."/>
            <person name="Lotti C."/>
            <person name="Ricciardi L."/>
            <person name="Dicenta F."/>
            <person name="Lopez-Marques R.L."/>
            <person name="Lindberg Moller B."/>
        </authorList>
    </citation>
    <scope>NUCLEOTIDE SEQUENCE</scope>
</reference>
<gene>
    <name evidence="2" type="ORF">Prudu_1079S000100</name>
</gene>